<gene>
    <name evidence="1" type="ORF">LSAT_V11C600328200</name>
</gene>
<evidence type="ECO:0000313" key="2">
    <source>
        <dbReference type="Proteomes" id="UP000235145"/>
    </source>
</evidence>
<dbReference type="AlphaFoldDB" id="A0A9R1V6X0"/>
<evidence type="ECO:0000313" key="1">
    <source>
        <dbReference type="EMBL" id="KAJ0200761.1"/>
    </source>
</evidence>
<name>A0A9R1V6X0_LACSA</name>
<sequence length="101" mass="11919">MHTQVLPEFNQLCNSTYSMLESAIKFQDAFDLLEEQDSKYRSELLSLKGLPNEKDYEHVRYMLPLLRGFYTYTLYISGSLYVTNNNYFHEVFGIGAMIKKR</sequence>
<keyword evidence="2" id="KW-1185">Reference proteome</keyword>
<proteinExistence type="predicted"/>
<comment type="caution">
    <text evidence="1">The sequence shown here is derived from an EMBL/GenBank/DDBJ whole genome shotgun (WGS) entry which is preliminary data.</text>
</comment>
<dbReference type="EMBL" id="NBSK02000006">
    <property type="protein sequence ID" value="KAJ0200761.1"/>
    <property type="molecule type" value="Genomic_DNA"/>
</dbReference>
<organism evidence="1 2">
    <name type="scientific">Lactuca sativa</name>
    <name type="common">Garden lettuce</name>
    <dbReference type="NCBI Taxonomy" id="4236"/>
    <lineage>
        <taxon>Eukaryota</taxon>
        <taxon>Viridiplantae</taxon>
        <taxon>Streptophyta</taxon>
        <taxon>Embryophyta</taxon>
        <taxon>Tracheophyta</taxon>
        <taxon>Spermatophyta</taxon>
        <taxon>Magnoliopsida</taxon>
        <taxon>eudicotyledons</taxon>
        <taxon>Gunneridae</taxon>
        <taxon>Pentapetalae</taxon>
        <taxon>asterids</taxon>
        <taxon>campanulids</taxon>
        <taxon>Asterales</taxon>
        <taxon>Asteraceae</taxon>
        <taxon>Cichorioideae</taxon>
        <taxon>Cichorieae</taxon>
        <taxon>Lactucinae</taxon>
        <taxon>Lactuca</taxon>
    </lineage>
</organism>
<accession>A0A9R1V6X0</accession>
<dbReference type="Proteomes" id="UP000235145">
    <property type="component" value="Unassembled WGS sequence"/>
</dbReference>
<reference evidence="1 2" key="1">
    <citation type="journal article" date="2017" name="Nat. Commun.">
        <title>Genome assembly with in vitro proximity ligation data and whole-genome triplication in lettuce.</title>
        <authorList>
            <person name="Reyes-Chin-Wo S."/>
            <person name="Wang Z."/>
            <person name="Yang X."/>
            <person name="Kozik A."/>
            <person name="Arikit S."/>
            <person name="Song C."/>
            <person name="Xia L."/>
            <person name="Froenicke L."/>
            <person name="Lavelle D.O."/>
            <person name="Truco M.J."/>
            <person name="Xia R."/>
            <person name="Zhu S."/>
            <person name="Xu C."/>
            <person name="Xu H."/>
            <person name="Xu X."/>
            <person name="Cox K."/>
            <person name="Korf I."/>
            <person name="Meyers B.C."/>
            <person name="Michelmore R.W."/>
        </authorList>
    </citation>
    <scope>NUCLEOTIDE SEQUENCE [LARGE SCALE GENOMIC DNA]</scope>
    <source>
        <strain evidence="2">cv. Salinas</strain>
        <tissue evidence="1">Seedlings</tissue>
    </source>
</reference>
<protein>
    <submittedName>
        <fullName evidence="1">Uncharacterized protein</fullName>
    </submittedName>
</protein>